<dbReference type="InterPro" id="IPR041474">
    <property type="entry name" value="NicS_C"/>
</dbReference>
<feature type="DNA-binding region" description="H-T-H motif" evidence="2">
    <location>
        <begin position="42"/>
        <end position="61"/>
    </location>
</feature>
<evidence type="ECO:0000313" key="5">
    <source>
        <dbReference type="EMBL" id="MCB8881524.1"/>
    </source>
</evidence>
<feature type="domain" description="HTH tetR-type" evidence="4">
    <location>
        <begin position="19"/>
        <end position="79"/>
    </location>
</feature>
<comment type="caution">
    <text evidence="5">The sequence shown here is derived from an EMBL/GenBank/DDBJ whole genome shotgun (WGS) entry which is preliminary data.</text>
</comment>
<dbReference type="InterPro" id="IPR036271">
    <property type="entry name" value="Tet_transcr_reg_TetR-rel_C_sf"/>
</dbReference>
<protein>
    <submittedName>
        <fullName evidence="5">TetR family transcriptional regulator</fullName>
    </submittedName>
</protein>
<dbReference type="Pfam" id="PF00440">
    <property type="entry name" value="TetR_N"/>
    <property type="match status" value="1"/>
</dbReference>
<dbReference type="Proteomes" id="UP000721844">
    <property type="component" value="Unassembled WGS sequence"/>
</dbReference>
<accession>A0A963Z2H7</accession>
<dbReference type="InterPro" id="IPR009057">
    <property type="entry name" value="Homeodomain-like_sf"/>
</dbReference>
<dbReference type="SUPFAM" id="SSF46689">
    <property type="entry name" value="Homeodomain-like"/>
    <property type="match status" value="1"/>
</dbReference>
<feature type="region of interest" description="Disordered" evidence="3">
    <location>
        <begin position="1"/>
        <end position="21"/>
    </location>
</feature>
<sequence length="219" mass="25111">MEVMSVTTKLRSPRRNDPDQTKEDILAVAAKEFSDLGLAGARVDAIAELTKTSKRMIYYYFESKEGLYLAVLERAYQSIRAVEDKLALGKLAPEQALMTLIDTTFDYDESHPDFIRLVAIENIHRAEHMARSSSIATLNVPVIETLGRILEEGFRKGVFRRRVQPVDIHMLLSSFCFFRVSNQYTFKTIFDLDPTDPAIRKRHRTMIKDAVLSYLRSTD</sequence>
<dbReference type="Gene3D" id="1.10.357.10">
    <property type="entry name" value="Tetracycline Repressor, domain 2"/>
    <property type="match status" value="1"/>
</dbReference>
<evidence type="ECO:0000256" key="2">
    <source>
        <dbReference type="PROSITE-ProRule" id="PRU00335"/>
    </source>
</evidence>
<dbReference type="SUPFAM" id="SSF48498">
    <property type="entry name" value="Tetracyclin repressor-like, C-terminal domain"/>
    <property type="match status" value="1"/>
</dbReference>
<evidence type="ECO:0000256" key="3">
    <source>
        <dbReference type="SAM" id="MobiDB-lite"/>
    </source>
</evidence>
<evidence type="ECO:0000313" key="6">
    <source>
        <dbReference type="Proteomes" id="UP000721844"/>
    </source>
</evidence>
<dbReference type="InterPro" id="IPR050109">
    <property type="entry name" value="HTH-type_TetR-like_transc_reg"/>
</dbReference>
<dbReference type="GO" id="GO:0003677">
    <property type="term" value="F:DNA binding"/>
    <property type="evidence" value="ECO:0007669"/>
    <property type="project" value="UniProtKB-UniRule"/>
</dbReference>
<dbReference type="PROSITE" id="PS50977">
    <property type="entry name" value="HTH_TETR_2"/>
    <property type="match status" value="1"/>
</dbReference>
<keyword evidence="1 2" id="KW-0238">DNA-binding</keyword>
<dbReference type="InterPro" id="IPR001647">
    <property type="entry name" value="HTH_TetR"/>
</dbReference>
<dbReference type="EMBL" id="JAESVA010000004">
    <property type="protein sequence ID" value="MCB8881524.1"/>
    <property type="molecule type" value="Genomic_DNA"/>
</dbReference>
<dbReference type="PANTHER" id="PTHR30328:SF54">
    <property type="entry name" value="HTH-TYPE TRANSCRIPTIONAL REPRESSOR SCO4008"/>
    <property type="match status" value="1"/>
</dbReference>
<organism evidence="5 6">
    <name type="scientific">Acidisoma cellulosilyticum</name>
    <dbReference type="NCBI Taxonomy" id="2802395"/>
    <lineage>
        <taxon>Bacteria</taxon>
        <taxon>Pseudomonadati</taxon>
        <taxon>Pseudomonadota</taxon>
        <taxon>Alphaproteobacteria</taxon>
        <taxon>Acetobacterales</taxon>
        <taxon>Acidocellaceae</taxon>
        <taxon>Acidisoma</taxon>
    </lineage>
</organism>
<evidence type="ECO:0000256" key="1">
    <source>
        <dbReference type="ARBA" id="ARBA00023125"/>
    </source>
</evidence>
<dbReference type="PRINTS" id="PR00455">
    <property type="entry name" value="HTHTETR"/>
</dbReference>
<proteinExistence type="predicted"/>
<gene>
    <name evidence="5" type="ORF">ACELLULO517_14835</name>
</gene>
<dbReference type="PANTHER" id="PTHR30328">
    <property type="entry name" value="TRANSCRIPTIONAL REPRESSOR"/>
    <property type="match status" value="1"/>
</dbReference>
<dbReference type="AlphaFoldDB" id="A0A963Z2H7"/>
<feature type="compositionally biased region" description="Polar residues" evidence="3">
    <location>
        <begin position="1"/>
        <end position="10"/>
    </location>
</feature>
<keyword evidence="6" id="KW-1185">Reference proteome</keyword>
<name>A0A963Z2H7_9PROT</name>
<dbReference type="Pfam" id="PF17938">
    <property type="entry name" value="TetR_C_29"/>
    <property type="match status" value="1"/>
</dbReference>
<reference evidence="5 6" key="1">
    <citation type="journal article" date="2021" name="Microorganisms">
        <title>Acidisoma silvae sp. nov. and Acidisomacellulosilytica sp. nov., Two Acidophilic Bacteria Isolated from Decaying Wood, Hydrolyzing Cellulose and Producing Poly-3-hydroxybutyrate.</title>
        <authorList>
            <person name="Mieszkin S."/>
            <person name="Pouder E."/>
            <person name="Uroz S."/>
            <person name="Simon-Colin C."/>
            <person name="Alain K."/>
        </authorList>
    </citation>
    <scope>NUCLEOTIDE SEQUENCE [LARGE SCALE GENOMIC DNA]</scope>
    <source>
        <strain evidence="5 6">HW T5.17</strain>
    </source>
</reference>
<evidence type="ECO:0000259" key="4">
    <source>
        <dbReference type="PROSITE" id="PS50977"/>
    </source>
</evidence>